<sequence>MLAAAPRISDAPANLPGPSRLRVLDLLRFCAALGVVLFHFGETRAWGTPNAFPALSAVTMFGVYGVRLFFLISGFVILMSAWGRTPGHFAASRIARLYPAYWASVLVLGGLAVGGLITDHRPSLTELLANMTMLQHGFRVRDLEIVYWTLWQELVFYALIACLAAVGITYRRCLAFMGAWVILLAIADRADADLLQQFLVPFSAPYFIAGMALYLIHRFGGSLFPWLFVAVGWALGLYTALDGEPTAVRRYGQALGSALVVGVISLIFLVMILVAVGVFDRLDWRWLTFLGTLTYPLYLFHHHVGFLLIQWLHPALGNRLTLPLAVAAVLVVAYGVHRLVERPLQSRMRAALDRSLTADAARVPTAGTAAAAPMPAMPAPAPMPPPYAETAPGAGYLPRGG</sequence>
<keyword evidence="1" id="KW-0812">Transmembrane</keyword>
<keyword evidence="3" id="KW-0808">Transferase</keyword>
<feature type="transmembrane region" description="Helical" evidence="1">
    <location>
        <begin position="286"/>
        <end position="309"/>
    </location>
</feature>
<feature type="transmembrane region" description="Helical" evidence="1">
    <location>
        <begin position="94"/>
        <end position="117"/>
    </location>
</feature>
<proteinExistence type="predicted"/>
<feature type="transmembrane region" description="Helical" evidence="1">
    <location>
        <begin position="145"/>
        <end position="166"/>
    </location>
</feature>
<organism evidence="3 4">
    <name type="scientific">Microbispora maris</name>
    <dbReference type="NCBI Taxonomy" id="3144104"/>
    <lineage>
        <taxon>Bacteria</taxon>
        <taxon>Bacillati</taxon>
        <taxon>Actinomycetota</taxon>
        <taxon>Actinomycetes</taxon>
        <taxon>Streptosporangiales</taxon>
        <taxon>Streptosporangiaceae</taxon>
        <taxon>Microbispora</taxon>
    </lineage>
</organism>
<evidence type="ECO:0000256" key="1">
    <source>
        <dbReference type="SAM" id="Phobius"/>
    </source>
</evidence>
<keyword evidence="3" id="KW-0012">Acyltransferase</keyword>
<keyword evidence="1" id="KW-0472">Membrane</keyword>
<feature type="transmembrane region" description="Helical" evidence="1">
    <location>
        <begin position="61"/>
        <end position="82"/>
    </location>
</feature>
<evidence type="ECO:0000313" key="4">
    <source>
        <dbReference type="Proteomes" id="UP001447516"/>
    </source>
</evidence>
<evidence type="ECO:0000259" key="2">
    <source>
        <dbReference type="Pfam" id="PF01757"/>
    </source>
</evidence>
<dbReference type="Proteomes" id="UP001447516">
    <property type="component" value="Unassembled WGS sequence"/>
</dbReference>
<feature type="transmembrane region" description="Helical" evidence="1">
    <location>
        <begin position="198"/>
        <end position="216"/>
    </location>
</feature>
<dbReference type="GO" id="GO:0016746">
    <property type="term" value="F:acyltransferase activity"/>
    <property type="evidence" value="ECO:0007669"/>
    <property type="project" value="UniProtKB-KW"/>
</dbReference>
<feature type="transmembrane region" description="Helical" evidence="1">
    <location>
        <begin position="253"/>
        <end position="279"/>
    </location>
</feature>
<dbReference type="PANTHER" id="PTHR23028">
    <property type="entry name" value="ACETYLTRANSFERASE"/>
    <property type="match status" value="1"/>
</dbReference>
<dbReference type="EMBL" id="JBDJAW010000019">
    <property type="protein sequence ID" value="MEN3537915.1"/>
    <property type="molecule type" value="Genomic_DNA"/>
</dbReference>
<feature type="transmembrane region" description="Helical" evidence="1">
    <location>
        <begin position="321"/>
        <end position="340"/>
    </location>
</feature>
<protein>
    <submittedName>
        <fullName evidence="3">Acyltransferase</fullName>
        <ecNumber evidence="3">2.3.-.-</ecNumber>
    </submittedName>
</protein>
<feature type="transmembrane region" description="Helical" evidence="1">
    <location>
        <begin position="21"/>
        <end position="41"/>
    </location>
</feature>
<name>A0ABV0AW61_9ACTN</name>
<dbReference type="InterPro" id="IPR002656">
    <property type="entry name" value="Acyl_transf_3_dom"/>
</dbReference>
<keyword evidence="1" id="KW-1133">Transmembrane helix</keyword>
<feature type="transmembrane region" description="Helical" evidence="1">
    <location>
        <begin position="173"/>
        <end position="192"/>
    </location>
</feature>
<dbReference type="EC" id="2.3.-.-" evidence="3"/>
<gene>
    <name evidence="3" type="ORF">AAH991_22565</name>
</gene>
<evidence type="ECO:0000313" key="3">
    <source>
        <dbReference type="EMBL" id="MEN3537915.1"/>
    </source>
</evidence>
<dbReference type="Pfam" id="PF01757">
    <property type="entry name" value="Acyl_transf_3"/>
    <property type="match status" value="1"/>
</dbReference>
<feature type="domain" description="Acyltransferase 3" evidence="2">
    <location>
        <begin position="24"/>
        <end position="336"/>
    </location>
</feature>
<keyword evidence="4" id="KW-1185">Reference proteome</keyword>
<reference evidence="3 4" key="1">
    <citation type="submission" date="2024-05" db="EMBL/GenBank/DDBJ databases">
        <title>Microbispora sp.ZYX-F-249.</title>
        <authorList>
            <person name="Xie H."/>
        </authorList>
    </citation>
    <scope>NUCLEOTIDE SEQUENCE [LARGE SCALE GENOMIC DNA]</scope>
    <source>
        <strain evidence="3 4">ZYX-F-249</strain>
    </source>
</reference>
<comment type="caution">
    <text evidence="3">The sequence shown here is derived from an EMBL/GenBank/DDBJ whole genome shotgun (WGS) entry which is preliminary data.</text>
</comment>
<dbReference type="PANTHER" id="PTHR23028:SF53">
    <property type="entry name" value="ACYL_TRANSF_3 DOMAIN-CONTAINING PROTEIN"/>
    <property type="match status" value="1"/>
</dbReference>
<feature type="transmembrane region" description="Helical" evidence="1">
    <location>
        <begin position="223"/>
        <end position="241"/>
    </location>
</feature>
<dbReference type="RefSeq" id="WP_346227868.1">
    <property type="nucleotide sequence ID" value="NZ_JBDJAW010000019.1"/>
</dbReference>
<accession>A0ABV0AW61</accession>
<dbReference type="InterPro" id="IPR050879">
    <property type="entry name" value="Acyltransferase_3"/>
</dbReference>